<dbReference type="GO" id="GO:0003676">
    <property type="term" value="F:nucleic acid binding"/>
    <property type="evidence" value="ECO:0007669"/>
    <property type="project" value="InterPro"/>
</dbReference>
<organism evidence="2 3">
    <name type="scientific">Austropuccinia psidii MF-1</name>
    <dbReference type="NCBI Taxonomy" id="1389203"/>
    <lineage>
        <taxon>Eukaryota</taxon>
        <taxon>Fungi</taxon>
        <taxon>Dikarya</taxon>
        <taxon>Basidiomycota</taxon>
        <taxon>Pucciniomycotina</taxon>
        <taxon>Pucciniomycetes</taxon>
        <taxon>Pucciniales</taxon>
        <taxon>Sphaerophragmiaceae</taxon>
        <taxon>Austropuccinia</taxon>
    </lineage>
</organism>
<dbReference type="EMBL" id="AVOT02146934">
    <property type="protein sequence ID" value="MBW0592163.1"/>
    <property type="molecule type" value="Genomic_DNA"/>
</dbReference>
<dbReference type="PANTHER" id="PTHR46068">
    <property type="entry name" value="PROTEIN CBG27172"/>
    <property type="match status" value="1"/>
</dbReference>
<dbReference type="InterPro" id="IPR036388">
    <property type="entry name" value="WH-like_DNA-bd_sf"/>
</dbReference>
<name>A0A9Q3L2U0_9BASI</name>
<dbReference type="Gene3D" id="3.30.420.10">
    <property type="entry name" value="Ribonuclease H-like superfamily/Ribonuclease H"/>
    <property type="match status" value="1"/>
</dbReference>
<evidence type="ECO:0000313" key="3">
    <source>
        <dbReference type="Proteomes" id="UP000765509"/>
    </source>
</evidence>
<dbReference type="Pfam" id="PF13384">
    <property type="entry name" value="HTH_23"/>
    <property type="match status" value="1"/>
</dbReference>
<evidence type="ECO:0000259" key="1">
    <source>
        <dbReference type="Pfam" id="PF13358"/>
    </source>
</evidence>
<accession>A0A9Q3L2U0</accession>
<evidence type="ECO:0000313" key="2">
    <source>
        <dbReference type="EMBL" id="MBW0592163.1"/>
    </source>
</evidence>
<feature type="domain" description="Tc1-like transposase DDE" evidence="1">
    <location>
        <begin position="147"/>
        <end position="214"/>
    </location>
</feature>
<sequence length="254" mass="28468">MHDAGASIRTIARHLGVPPTTVHDTVRKFWEHGHLDNLPIPGRPCKLNERDLQELARVIQQNCCETLVPITNMLTVNFSINTVRKAIHDLGKRSSINDGVGAICGPIQSKLILMPPGQQQAIDFIEIIDKPGLLPFMDELVEAGVADNHEGLTLMEDGAPIHTAMASQQWREEHQSCKLIWPPSSPDLNPIENLWFKMKYIFTQLFNPKSMDELTAAVNAAWESLPFDHLDSLLLSFPARMQMVVDQNGAPTRW</sequence>
<dbReference type="SUPFAM" id="SSF46689">
    <property type="entry name" value="Homeodomain-like"/>
    <property type="match status" value="1"/>
</dbReference>
<proteinExistence type="predicted"/>
<dbReference type="PANTHER" id="PTHR46068:SF1">
    <property type="entry name" value="TRANSPOSASE IS30-LIKE HTH DOMAIN-CONTAINING PROTEIN"/>
    <property type="match status" value="1"/>
</dbReference>
<dbReference type="Proteomes" id="UP000765509">
    <property type="component" value="Unassembled WGS sequence"/>
</dbReference>
<keyword evidence="3" id="KW-1185">Reference proteome</keyword>
<dbReference type="InterPro" id="IPR038717">
    <property type="entry name" value="Tc1-like_DDE_dom"/>
</dbReference>
<reference evidence="2" key="1">
    <citation type="submission" date="2021-03" db="EMBL/GenBank/DDBJ databases">
        <title>Draft genome sequence of rust myrtle Austropuccinia psidii MF-1, a brazilian biotype.</title>
        <authorList>
            <person name="Quecine M.C."/>
            <person name="Pachon D.M.R."/>
            <person name="Bonatelli M.L."/>
            <person name="Correr F.H."/>
            <person name="Franceschini L.M."/>
            <person name="Leite T.F."/>
            <person name="Margarido G.R.A."/>
            <person name="Almeida C.A."/>
            <person name="Ferrarezi J.A."/>
            <person name="Labate C.A."/>
        </authorList>
    </citation>
    <scope>NUCLEOTIDE SEQUENCE</scope>
    <source>
        <strain evidence="2">MF-1</strain>
    </source>
</reference>
<dbReference type="InterPro" id="IPR009057">
    <property type="entry name" value="Homeodomain-like_sf"/>
</dbReference>
<dbReference type="AlphaFoldDB" id="A0A9Q3L2U0"/>
<comment type="caution">
    <text evidence="2">The sequence shown here is derived from an EMBL/GenBank/DDBJ whole genome shotgun (WGS) entry which is preliminary data.</text>
</comment>
<gene>
    <name evidence="2" type="ORF">O181_131878</name>
</gene>
<dbReference type="Pfam" id="PF13358">
    <property type="entry name" value="DDE_3"/>
    <property type="match status" value="1"/>
</dbReference>
<protein>
    <recommendedName>
        <fullName evidence="1">Tc1-like transposase DDE domain-containing protein</fullName>
    </recommendedName>
</protein>
<dbReference type="Gene3D" id="1.10.10.10">
    <property type="entry name" value="Winged helix-like DNA-binding domain superfamily/Winged helix DNA-binding domain"/>
    <property type="match status" value="1"/>
</dbReference>
<dbReference type="InterPro" id="IPR036397">
    <property type="entry name" value="RNaseH_sf"/>
</dbReference>